<organism evidence="8 9">
    <name type="scientific">Mucilaginibacter hurinus</name>
    <dbReference type="NCBI Taxonomy" id="2201324"/>
    <lineage>
        <taxon>Bacteria</taxon>
        <taxon>Pseudomonadati</taxon>
        <taxon>Bacteroidota</taxon>
        <taxon>Sphingobacteriia</taxon>
        <taxon>Sphingobacteriales</taxon>
        <taxon>Sphingobacteriaceae</taxon>
        <taxon>Mucilaginibacter</taxon>
    </lineage>
</organism>
<evidence type="ECO:0000259" key="7">
    <source>
        <dbReference type="Pfam" id="PF04085"/>
    </source>
</evidence>
<keyword evidence="6" id="KW-0472">Membrane</keyword>
<name>A0A367GL85_9SPHI</name>
<evidence type="ECO:0000256" key="4">
    <source>
        <dbReference type="ARBA" id="ARBA00032089"/>
    </source>
</evidence>
<dbReference type="RefSeq" id="WP_114005730.1">
    <property type="nucleotide sequence ID" value="NZ_QGDC01000007.1"/>
</dbReference>
<gene>
    <name evidence="8" type="ORF">DJ568_13040</name>
</gene>
<dbReference type="Pfam" id="PF04085">
    <property type="entry name" value="MreC"/>
    <property type="match status" value="1"/>
</dbReference>
<dbReference type="PANTHER" id="PTHR34138:SF1">
    <property type="entry name" value="CELL SHAPE-DETERMINING PROTEIN MREC"/>
    <property type="match status" value="1"/>
</dbReference>
<dbReference type="GO" id="GO:0005886">
    <property type="term" value="C:plasma membrane"/>
    <property type="evidence" value="ECO:0007669"/>
    <property type="project" value="TreeGrafter"/>
</dbReference>
<dbReference type="Proteomes" id="UP000253209">
    <property type="component" value="Unassembled WGS sequence"/>
</dbReference>
<dbReference type="Gene3D" id="2.40.10.350">
    <property type="entry name" value="Rod shape-determining protein MreC, domain 2"/>
    <property type="match status" value="1"/>
</dbReference>
<dbReference type="GO" id="GO:0008360">
    <property type="term" value="P:regulation of cell shape"/>
    <property type="evidence" value="ECO:0007669"/>
    <property type="project" value="UniProtKB-KW"/>
</dbReference>
<comment type="function">
    <text evidence="5">Involved in formation and maintenance of cell shape.</text>
</comment>
<evidence type="ECO:0000256" key="6">
    <source>
        <dbReference type="SAM" id="Phobius"/>
    </source>
</evidence>
<keyword evidence="6" id="KW-1133">Transmembrane helix</keyword>
<evidence type="ECO:0000256" key="2">
    <source>
        <dbReference type="ARBA" id="ARBA00013855"/>
    </source>
</evidence>
<dbReference type="NCBIfam" id="NF010532">
    <property type="entry name" value="PRK13922.9-3"/>
    <property type="match status" value="1"/>
</dbReference>
<feature type="transmembrane region" description="Helical" evidence="6">
    <location>
        <begin position="12"/>
        <end position="29"/>
    </location>
</feature>
<proteinExistence type="inferred from homology"/>
<dbReference type="InterPro" id="IPR007221">
    <property type="entry name" value="MreC"/>
</dbReference>
<comment type="caution">
    <text evidence="8">The sequence shown here is derived from an EMBL/GenBank/DDBJ whole genome shotgun (WGS) entry which is preliminary data.</text>
</comment>
<evidence type="ECO:0000256" key="1">
    <source>
        <dbReference type="ARBA" id="ARBA00009369"/>
    </source>
</evidence>
<dbReference type="PANTHER" id="PTHR34138">
    <property type="entry name" value="CELL SHAPE-DETERMINING PROTEIN MREC"/>
    <property type="match status" value="1"/>
</dbReference>
<dbReference type="OrthoDB" id="9811827at2"/>
<comment type="similarity">
    <text evidence="1 5">Belongs to the MreC family.</text>
</comment>
<dbReference type="InterPro" id="IPR042177">
    <property type="entry name" value="Cell/Rod_1"/>
</dbReference>
<protein>
    <recommendedName>
        <fullName evidence="2 5">Cell shape-determining protein MreC</fullName>
    </recommendedName>
    <alternativeName>
        <fullName evidence="4 5">Cell shape protein MreC</fullName>
    </alternativeName>
</protein>
<dbReference type="InterPro" id="IPR042175">
    <property type="entry name" value="Cell/Rod_MreC_2"/>
</dbReference>
<dbReference type="Gene3D" id="2.40.10.340">
    <property type="entry name" value="Rod shape-determining protein MreC, domain 1"/>
    <property type="match status" value="1"/>
</dbReference>
<evidence type="ECO:0000313" key="8">
    <source>
        <dbReference type="EMBL" id="RCH54219.1"/>
    </source>
</evidence>
<accession>A0A367GL85</accession>
<dbReference type="AlphaFoldDB" id="A0A367GL85"/>
<dbReference type="EMBL" id="QGDC01000007">
    <property type="protein sequence ID" value="RCH54219.1"/>
    <property type="molecule type" value="Genomic_DNA"/>
</dbReference>
<dbReference type="PIRSF" id="PIRSF038471">
    <property type="entry name" value="MreC"/>
    <property type="match status" value="1"/>
</dbReference>
<evidence type="ECO:0000256" key="3">
    <source>
        <dbReference type="ARBA" id="ARBA00022960"/>
    </source>
</evidence>
<dbReference type="InterPro" id="IPR055342">
    <property type="entry name" value="MreC_beta-barrel_core"/>
</dbReference>
<keyword evidence="9" id="KW-1185">Reference proteome</keyword>
<evidence type="ECO:0000256" key="5">
    <source>
        <dbReference type="PIRNR" id="PIRNR038471"/>
    </source>
</evidence>
<keyword evidence="6" id="KW-0812">Transmembrane</keyword>
<keyword evidence="3 5" id="KW-0133">Cell shape</keyword>
<evidence type="ECO:0000313" key="9">
    <source>
        <dbReference type="Proteomes" id="UP000253209"/>
    </source>
</evidence>
<feature type="domain" description="Rod shape-determining protein MreC beta-barrel core" evidence="7">
    <location>
        <begin position="111"/>
        <end position="258"/>
    </location>
</feature>
<reference evidence="8 9" key="1">
    <citation type="submission" date="2018-05" db="EMBL/GenBank/DDBJ databases">
        <title>Mucilaginibacter hurinus sp. nov., isolated from briquette warehouse soil.</title>
        <authorList>
            <person name="Choi L."/>
        </authorList>
    </citation>
    <scope>NUCLEOTIDE SEQUENCE [LARGE SCALE GENOMIC DNA]</scope>
    <source>
        <strain evidence="8 9">ZR32</strain>
    </source>
</reference>
<sequence length="279" mass="31574">MRHLLIFITKYSAFFLFLIFEGFSLYIFVNYNDFQKASFINTSNEITGNLYNHVNNLNDYLRLKEINDKLARENAALRNHFKSSKFIDTTRSQTVIDTVNKQQYTYLEARVINNSVNSRVNYLTLNKGSNNGIEKGMGVVSNAGVVGIVIQTSPHFAIVRSLLHKDTRISAMLAKSKEGGSFRWADDMDPRKGLLYDVANSAQPRLGDLVVTDEHSLFPIGIPLGKVSNLTPKTGGFFLNMEVRLAVNFSNLDYVFVITNKLAREQITLESQQNKDVDE</sequence>